<evidence type="ECO:0000313" key="13">
    <source>
        <dbReference type="Proteomes" id="UP000289841"/>
    </source>
</evidence>
<keyword evidence="3" id="KW-0808">Transferase</keyword>
<evidence type="ECO:0000256" key="2">
    <source>
        <dbReference type="ARBA" id="ARBA00022516"/>
    </source>
</evidence>
<evidence type="ECO:0000256" key="4">
    <source>
        <dbReference type="ARBA" id="ARBA00022741"/>
    </source>
</evidence>
<evidence type="ECO:0000256" key="6">
    <source>
        <dbReference type="ARBA" id="ARBA00022840"/>
    </source>
</evidence>
<evidence type="ECO:0000256" key="9">
    <source>
        <dbReference type="ARBA" id="ARBA00029438"/>
    </source>
</evidence>
<dbReference type="PANTHER" id="PTHR43290:SF2">
    <property type="entry name" value="MEVALONATE KINASE"/>
    <property type="match status" value="1"/>
</dbReference>
<dbReference type="InterPro" id="IPR006204">
    <property type="entry name" value="GHMP_kinase_N_dom"/>
</dbReference>
<dbReference type="Gene3D" id="3.30.70.890">
    <property type="entry name" value="GHMP kinase, C-terminal domain"/>
    <property type="match status" value="1"/>
</dbReference>
<reference evidence="12 13" key="1">
    <citation type="submission" date="2019-01" db="EMBL/GenBank/DDBJ databases">
        <authorList>
            <consortium name="Pathogen Informatics"/>
        </authorList>
    </citation>
    <scope>NUCLEOTIDE SEQUENCE [LARGE SCALE GENOMIC DNA]</scope>
    <source>
        <strain evidence="12 13">NCTC10138</strain>
    </source>
</reference>
<dbReference type="NCBIfam" id="TIGR00549">
    <property type="entry name" value="mevalon_kin"/>
    <property type="match status" value="1"/>
</dbReference>
<dbReference type="RefSeq" id="WP_026390091.1">
    <property type="nucleotide sequence ID" value="NZ_LR215048.1"/>
</dbReference>
<keyword evidence="8" id="KW-0443">Lipid metabolism</keyword>
<proteinExistence type="predicted"/>
<dbReference type="GO" id="GO:0004496">
    <property type="term" value="F:mevalonate kinase activity"/>
    <property type="evidence" value="ECO:0007669"/>
    <property type="project" value="InterPro"/>
</dbReference>
<dbReference type="GO" id="GO:0005524">
    <property type="term" value="F:ATP binding"/>
    <property type="evidence" value="ECO:0007669"/>
    <property type="project" value="UniProtKB-KW"/>
</dbReference>
<evidence type="ECO:0000256" key="1">
    <source>
        <dbReference type="ARBA" id="ARBA00022490"/>
    </source>
</evidence>
<dbReference type="InterPro" id="IPR014721">
    <property type="entry name" value="Ribsml_uS5_D2-typ_fold_subgr"/>
</dbReference>
<keyword evidence="6" id="KW-0067">ATP-binding</keyword>
<evidence type="ECO:0000259" key="10">
    <source>
        <dbReference type="Pfam" id="PF00288"/>
    </source>
</evidence>
<dbReference type="InterPro" id="IPR020568">
    <property type="entry name" value="Ribosomal_Su5_D2-typ_SF"/>
</dbReference>
<dbReference type="UniPathway" id="UPA00057">
    <property type="reaction ID" value="UER00098"/>
</dbReference>
<dbReference type="EMBL" id="LR215048">
    <property type="protein sequence ID" value="VEU80003.1"/>
    <property type="molecule type" value="Genomic_DNA"/>
</dbReference>
<keyword evidence="7" id="KW-0460">Magnesium</keyword>
<evidence type="ECO:0000313" key="12">
    <source>
        <dbReference type="EMBL" id="VEU80003.1"/>
    </source>
</evidence>
<accession>A0A449BC34</accession>
<dbReference type="SUPFAM" id="SSF55060">
    <property type="entry name" value="GHMP Kinase, C-terminal domain"/>
    <property type="match status" value="1"/>
</dbReference>
<dbReference type="KEGG" id="aaxa:NCTC10138_00356"/>
<evidence type="ECO:0000256" key="7">
    <source>
        <dbReference type="ARBA" id="ARBA00022842"/>
    </source>
</evidence>
<dbReference type="PRINTS" id="PR00959">
    <property type="entry name" value="MEVGALKINASE"/>
</dbReference>
<dbReference type="OrthoDB" id="9764892at2"/>
<dbReference type="GO" id="GO:0019287">
    <property type="term" value="P:isopentenyl diphosphate biosynthetic process, mevalonate pathway"/>
    <property type="evidence" value="ECO:0007669"/>
    <property type="project" value="UniProtKB-UniPathway"/>
</dbReference>
<dbReference type="Pfam" id="PF00288">
    <property type="entry name" value="GHMP_kinases_N"/>
    <property type="match status" value="1"/>
</dbReference>
<gene>
    <name evidence="12" type="ORF">NCTC10138_00356</name>
</gene>
<organism evidence="12 13">
    <name type="scientific">Haploplasma axanthum</name>
    <name type="common">Acholeplasma axanthum</name>
    <dbReference type="NCBI Taxonomy" id="29552"/>
    <lineage>
        <taxon>Bacteria</taxon>
        <taxon>Bacillati</taxon>
        <taxon>Mycoplasmatota</taxon>
        <taxon>Mollicutes</taxon>
        <taxon>Acholeplasmatales</taxon>
        <taxon>Acholeplasmataceae</taxon>
        <taxon>Haploplasma</taxon>
    </lineage>
</organism>
<dbReference type="Gene3D" id="3.30.230.10">
    <property type="match status" value="1"/>
</dbReference>
<dbReference type="Pfam" id="PF08544">
    <property type="entry name" value="GHMP_kinases_C"/>
    <property type="match status" value="1"/>
</dbReference>
<keyword evidence="4" id="KW-0547">Nucleotide-binding</keyword>
<sequence>MHSKHKKIGYGSSGAKIILIGEHSVVYGNPAIAIPFNAVKTSVSVYETEEEITIDCMYHKGYLIDGDQTIFGVKELINHILEKFKKNKHGYHFRIESNILGQRGLGSSASVSVAVVRALYDAFDKKLDDNTLIDLAMYAEKIHHANPSGLDVYTLVYQKPIYYIKNVGFKALDINFEGYLVVLDSGMMSQTRIAIKHVLDLKEKEPIKVEKAFNEISDLTNQTVGLLANNKIEELGKVLKSAQISLKTIEVSNQTIDDLISMIENNGAIGAKLTGGGMGGCVIAITKTQKEANEIKTNMMNEYGISNVWIYPLKEL</sequence>
<dbReference type="InterPro" id="IPR036554">
    <property type="entry name" value="GHMP_kinase_C_sf"/>
</dbReference>
<dbReference type="GO" id="GO:0005829">
    <property type="term" value="C:cytosol"/>
    <property type="evidence" value="ECO:0007669"/>
    <property type="project" value="TreeGrafter"/>
</dbReference>
<keyword evidence="2" id="KW-0444">Lipid biosynthesis</keyword>
<name>A0A449BC34_HAPAX</name>
<dbReference type="SUPFAM" id="SSF54211">
    <property type="entry name" value="Ribosomal protein S5 domain 2-like"/>
    <property type="match status" value="1"/>
</dbReference>
<keyword evidence="5 12" id="KW-0418">Kinase</keyword>
<evidence type="ECO:0000259" key="11">
    <source>
        <dbReference type="Pfam" id="PF08544"/>
    </source>
</evidence>
<keyword evidence="13" id="KW-1185">Reference proteome</keyword>
<dbReference type="PANTHER" id="PTHR43290">
    <property type="entry name" value="MEVALONATE KINASE"/>
    <property type="match status" value="1"/>
</dbReference>
<dbReference type="Proteomes" id="UP000289841">
    <property type="component" value="Chromosome"/>
</dbReference>
<feature type="domain" description="GHMP kinase C-terminal" evidence="11">
    <location>
        <begin position="226"/>
        <end position="304"/>
    </location>
</feature>
<evidence type="ECO:0000256" key="3">
    <source>
        <dbReference type="ARBA" id="ARBA00022679"/>
    </source>
</evidence>
<dbReference type="InterPro" id="IPR013750">
    <property type="entry name" value="GHMP_kinase_C_dom"/>
</dbReference>
<feature type="domain" description="GHMP kinase N-terminal" evidence="10">
    <location>
        <begin position="74"/>
        <end position="158"/>
    </location>
</feature>
<dbReference type="AlphaFoldDB" id="A0A449BC34"/>
<protein>
    <submittedName>
        <fullName evidence="12">Mevalonate kinase</fullName>
    </submittedName>
</protein>
<evidence type="ECO:0000256" key="8">
    <source>
        <dbReference type="ARBA" id="ARBA00023098"/>
    </source>
</evidence>
<dbReference type="STRING" id="1278311.GCA_000428705_00401"/>
<evidence type="ECO:0000256" key="5">
    <source>
        <dbReference type="ARBA" id="ARBA00022777"/>
    </source>
</evidence>
<dbReference type="InterPro" id="IPR006205">
    <property type="entry name" value="Mev_gal_kin"/>
</dbReference>
<comment type="pathway">
    <text evidence="9">Isoprenoid biosynthesis; isopentenyl diphosphate biosynthesis via mevalonate pathway; isopentenyl diphosphate from (R)-mevalonate: step 1/3.</text>
</comment>
<keyword evidence="1" id="KW-0963">Cytoplasm</keyword>